<feature type="signal peptide" evidence="2">
    <location>
        <begin position="1"/>
        <end position="21"/>
    </location>
</feature>
<evidence type="ECO:0000313" key="5">
    <source>
        <dbReference type="Proteomes" id="UP000701853"/>
    </source>
</evidence>
<feature type="domain" description="Bet v I/Major latex protein" evidence="3">
    <location>
        <begin position="27"/>
        <end position="170"/>
    </location>
</feature>
<accession>A0A8J6D1K9</accession>
<dbReference type="OrthoDB" id="1879545at2759"/>
<comment type="caution">
    <text evidence="4">The sequence shown here is derived from an EMBL/GenBank/DDBJ whole genome shotgun (WGS) entry which is preliminary data.</text>
</comment>
<dbReference type="GO" id="GO:0009738">
    <property type="term" value="P:abscisic acid-activated signaling pathway"/>
    <property type="evidence" value="ECO:0007669"/>
    <property type="project" value="TreeGrafter"/>
</dbReference>
<dbReference type="GO" id="GO:0038023">
    <property type="term" value="F:signaling receptor activity"/>
    <property type="evidence" value="ECO:0007669"/>
    <property type="project" value="TreeGrafter"/>
</dbReference>
<dbReference type="GO" id="GO:0006952">
    <property type="term" value="P:defense response"/>
    <property type="evidence" value="ECO:0007669"/>
    <property type="project" value="InterPro"/>
</dbReference>
<dbReference type="InterPro" id="IPR000916">
    <property type="entry name" value="Bet_v_I/MLP"/>
</dbReference>
<dbReference type="GO" id="GO:0005634">
    <property type="term" value="C:nucleus"/>
    <property type="evidence" value="ECO:0007669"/>
    <property type="project" value="TreeGrafter"/>
</dbReference>
<dbReference type="GO" id="GO:0004864">
    <property type="term" value="F:protein phosphatase inhibitor activity"/>
    <property type="evidence" value="ECO:0007669"/>
    <property type="project" value="TreeGrafter"/>
</dbReference>
<protein>
    <recommendedName>
        <fullName evidence="3">Bet v I/Major latex protein domain-containing protein</fullName>
    </recommendedName>
</protein>
<evidence type="ECO:0000259" key="3">
    <source>
        <dbReference type="Pfam" id="PF00407"/>
    </source>
</evidence>
<dbReference type="PANTHER" id="PTHR31213">
    <property type="entry name" value="OS08G0374000 PROTEIN-RELATED"/>
    <property type="match status" value="1"/>
</dbReference>
<comment type="similarity">
    <text evidence="1">Belongs to the BetVI family.</text>
</comment>
<gene>
    <name evidence="4" type="ORF">CXB51_009559</name>
</gene>
<dbReference type="InterPro" id="IPR023393">
    <property type="entry name" value="START-like_dom_sf"/>
</dbReference>
<dbReference type="EMBL" id="JAHUZN010000005">
    <property type="protein sequence ID" value="KAG8492459.1"/>
    <property type="molecule type" value="Genomic_DNA"/>
</dbReference>
<keyword evidence="5" id="KW-1185">Reference proteome</keyword>
<organism evidence="4 5">
    <name type="scientific">Gossypium anomalum</name>
    <dbReference type="NCBI Taxonomy" id="47600"/>
    <lineage>
        <taxon>Eukaryota</taxon>
        <taxon>Viridiplantae</taxon>
        <taxon>Streptophyta</taxon>
        <taxon>Embryophyta</taxon>
        <taxon>Tracheophyta</taxon>
        <taxon>Spermatophyta</taxon>
        <taxon>Magnoliopsida</taxon>
        <taxon>eudicotyledons</taxon>
        <taxon>Gunneridae</taxon>
        <taxon>Pentapetalae</taxon>
        <taxon>rosids</taxon>
        <taxon>malvids</taxon>
        <taxon>Malvales</taxon>
        <taxon>Malvaceae</taxon>
        <taxon>Malvoideae</taxon>
        <taxon>Gossypium</taxon>
    </lineage>
</organism>
<dbReference type="Gene3D" id="3.30.530.20">
    <property type="match status" value="2"/>
</dbReference>
<name>A0A8J6D1K9_9ROSI</name>
<proteinExistence type="inferred from homology"/>
<keyword evidence="2" id="KW-0732">Signal</keyword>
<dbReference type="SUPFAM" id="SSF55961">
    <property type="entry name" value="Bet v1-like"/>
    <property type="match status" value="2"/>
</dbReference>
<dbReference type="GO" id="GO:0010427">
    <property type="term" value="F:abscisic acid binding"/>
    <property type="evidence" value="ECO:0007669"/>
    <property type="project" value="TreeGrafter"/>
</dbReference>
<sequence length="253" mass="27959">MLKQFSLVFFVLLACYNGVNSRELKHITKELEVNAPASEAWELYRKLGLLDLIDRKLTNIFQSTEVLKGDGGVGTVVKLTFVPGNSSYTEKITVMDDQKRVKVAQGLEGDCLAIGCSVQIIQFGIIEKSQNSSIIKSIVSYAVKKEFQAKDPKPSIQFVEAVLQASKKYLHITNELELNVPASEVWELYRNLRLLALAANELKNVVQSLQVLKGDGGVGTVVKTTFLPGTSTSKTKPFNTKFLLTSILVSQMD</sequence>
<dbReference type="GO" id="GO:0005737">
    <property type="term" value="C:cytoplasm"/>
    <property type="evidence" value="ECO:0007669"/>
    <property type="project" value="TreeGrafter"/>
</dbReference>
<dbReference type="Pfam" id="PF00407">
    <property type="entry name" value="Bet_v_1"/>
    <property type="match status" value="1"/>
</dbReference>
<dbReference type="PROSITE" id="PS51257">
    <property type="entry name" value="PROKAR_LIPOPROTEIN"/>
    <property type="match status" value="1"/>
</dbReference>
<dbReference type="AlphaFoldDB" id="A0A8J6D1K9"/>
<feature type="chain" id="PRO_5035161204" description="Bet v I/Major latex protein domain-containing protein" evidence="2">
    <location>
        <begin position="22"/>
        <end position="253"/>
    </location>
</feature>
<evidence type="ECO:0000256" key="2">
    <source>
        <dbReference type="SAM" id="SignalP"/>
    </source>
</evidence>
<reference evidence="4 5" key="1">
    <citation type="journal article" date="2021" name="bioRxiv">
        <title>The Gossypium anomalum genome as a resource for cotton improvement and evolutionary analysis of hybrid incompatibility.</title>
        <authorList>
            <person name="Grover C.E."/>
            <person name="Yuan D."/>
            <person name="Arick M.A."/>
            <person name="Miller E.R."/>
            <person name="Hu G."/>
            <person name="Peterson D.G."/>
            <person name="Wendel J.F."/>
            <person name="Udall J.A."/>
        </authorList>
    </citation>
    <scope>NUCLEOTIDE SEQUENCE [LARGE SCALE GENOMIC DNA]</scope>
    <source>
        <strain evidence="4">JFW-Udall</strain>
        <tissue evidence="4">Leaf</tissue>
    </source>
</reference>
<dbReference type="PANTHER" id="PTHR31213:SF170">
    <property type="entry name" value="S-NORCOCLAURINE SYNTHASE 2-LIKE"/>
    <property type="match status" value="1"/>
</dbReference>
<evidence type="ECO:0000313" key="4">
    <source>
        <dbReference type="EMBL" id="KAG8492459.1"/>
    </source>
</evidence>
<dbReference type="Proteomes" id="UP000701853">
    <property type="component" value="Chromosome 5"/>
</dbReference>
<dbReference type="InterPro" id="IPR050279">
    <property type="entry name" value="Plant_def-hormone_signal"/>
</dbReference>
<evidence type="ECO:0000256" key="1">
    <source>
        <dbReference type="ARBA" id="ARBA00009744"/>
    </source>
</evidence>